<dbReference type="InterPro" id="IPR035965">
    <property type="entry name" value="PAS-like_dom_sf"/>
</dbReference>
<dbReference type="InterPro" id="IPR000014">
    <property type="entry name" value="PAS"/>
</dbReference>
<dbReference type="PROSITE" id="PS50112">
    <property type="entry name" value="PAS"/>
    <property type="match status" value="2"/>
</dbReference>
<evidence type="ECO:0000313" key="4">
    <source>
        <dbReference type="EMBL" id="GEM44660.1"/>
    </source>
</evidence>
<dbReference type="InterPro" id="IPR003018">
    <property type="entry name" value="GAF"/>
</dbReference>
<dbReference type="OrthoDB" id="9798833at2"/>
<dbReference type="Proteomes" id="UP000321306">
    <property type="component" value="Unassembled WGS sequence"/>
</dbReference>
<reference evidence="4 5" key="1">
    <citation type="submission" date="2019-07" db="EMBL/GenBank/DDBJ databases">
        <title>Whole genome shotgun sequence of Deinococcus cellulosilyticus NBRC 106333.</title>
        <authorList>
            <person name="Hosoyama A."/>
            <person name="Uohara A."/>
            <person name="Ohji S."/>
            <person name="Ichikawa N."/>
        </authorList>
    </citation>
    <scope>NUCLEOTIDE SEQUENCE [LARGE SCALE GENOMIC DNA]</scope>
    <source>
        <strain evidence="4 5">NBRC 106333</strain>
    </source>
</reference>
<feature type="domain" description="PAS" evidence="1">
    <location>
        <begin position="13"/>
        <end position="53"/>
    </location>
</feature>
<dbReference type="CDD" id="cd00130">
    <property type="entry name" value="PAS"/>
    <property type="match status" value="2"/>
</dbReference>
<dbReference type="SUPFAM" id="SSF109604">
    <property type="entry name" value="HD-domain/PDEase-like"/>
    <property type="match status" value="1"/>
</dbReference>
<dbReference type="InterPro" id="IPR001610">
    <property type="entry name" value="PAC"/>
</dbReference>
<dbReference type="Pfam" id="PF01590">
    <property type="entry name" value="GAF"/>
    <property type="match status" value="1"/>
</dbReference>
<dbReference type="SMART" id="SM00086">
    <property type="entry name" value="PAC"/>
    <property type="match status" value="2"/>
</dbReference>
<dbReference type="AlphaFoldDB" id="A0A511MVS3"/>
<comment type="caution">
    <text evidence="4">The sequence shown here is derived from an EMBL/GenBank/DDBJ whole genome shotgun (WGS) entry which is preliminary data.</text>
</comment>
<name>A0A511MVS3_DEIC1</name>
<proteinExistence type="predicted"/>
<evidence type="ECO:0000259" key="1">
    <source>
        <dbReference type="PROSITE" id="PS50112"/>
    </source>
</evidence>
<feature type="domain" description="PAC" evidence="2">
    <location>
        <begin position="208"/>
        <end position="261"/>
    </location>
</feature>
<sequence>MHTPDWLKLTSAALESSFDAILILEIQVPEATILYANRRAEELTGYTQQELLGLSPRMLESHHIGEQDLIQLAAAIRELKPYHGTARFMRKDGSIYWAELNLVPIDIEPQGRYWVSAHRDVTREMEATEALRKSEFLHRVIIENSPSLYRMYNREGRCVYASASSVRILGYTPEALLGLSRELLHSDDADVFPVQGFRDLWAGLKDFHQFEYRLQHKNGQMIWVSSTMRMIGSPDHPEDQLLLVVTEDISARKRAEQEAQEQTVRYTSLLDLKYRILQASQPSEVTGQAIELALPLTEYEFGMFISFQGDQLRLEGFHGADREHLEPLLQQLVARNTRATILQLLQGTEPVFISADQTRVGRLEIPIRKTFRTFAVLPIHAEGEIFGAISFAHREAVQVSESTKRLLSAIEERVSLAYSKLIGFQRLEESREETMRTLGLALEYRDYETKGHTDRVIDLCDRLGQGLGLDEDTLKELRWGAYLHDIGKISTPDAVLLKPGKLNPEEWDVIKQHPVVGYELTRAIPSLPERTLDIVLYHQERWNGSGYPEGRRGEEIPFLARVFAVVDVYDALTSERPYKRAFSHEEAVAQLLKESGTLLDPEIVRVFLGVMGAGPGFDP</sequence>
<dbReference type="PROSITE" id="PS50113">
    <property type="entry name" value="PAC"/>
    <property type="match status" value="2"/>
</dbReference>
<dbReference type="InterPro" id="IPR003607">
    <property type="entry name" value="HD/PDEase_dom"/>
</dbReference>
<dbReference type="Gene3D" id="3.30.450.40">
    <property type="match status" value="1"/>
</dbReference>
<evidence type="ECO:0000259" key="3">
    <source>
        <dbReference type="PROSITE" id="PS51832"/>
    </source>
</evidence>
<feature type="domain" description="HD-GYP" evidence="3">
    <location>
        <begin position="427"/>
        <end position="619"/>
    </location>
</feature>
<feature type="domain" description="PAS" evidence="1">
    <location>
        <begin position="134"/>
        <end position="188"/>
    </location>
</feature>
<dbReference type="Gene3D" id="1.10.3210.10">
    <property type="entry name" value="Hypothetical protein af1432"/>
    <property type="match status" value="1"/>
</dbReference>
<dbReference type="CDD" id="cd00077">
    <property type="entry name" value="HDc"/>
    <property type="match status" value="1"/>
</dbReference>
<dbReference type="PANTHER" id="PTHR45228:SF8">
    <property type="entry name" value="TWO-COMPONENT RESPONSE REGULATOR-RELATED"/>
    <property type="match status" value="1"/>
</dbReference>
<dbReference type="NCBIfam" id="TIGR00229">
    <property type="entry name" value="sensory_box"/>
    <property type="match status" value="2"/>
</dbReference>
<dbReference type="Pfam" id="PF13487">
    <property type="entry name" value="HD_5"/>
    <property type="match status" value="1"/>
</dbReference>
<dbReference type="EMBL" id="BJXB01000001">
    <property type="protein sequence ID" value="GEM44660.1"/>
    <property type="molecule type" value="Genomic_DNA"/>
</dbReference>
<dbReference type="SMART" id="SM00091">
    <property type="entry name" value="PAS"/>
    <property type="match status" value="2"/>
</dbReference>
<dbReference type="PROSITE" id="PS51832">
    <property type="entry name" value="HD_GYP"/>
    <property type="match status" value="1"/>
</dbReference>
<dbReference type="SMART" id="SM00471">
    <property type="entry name" value="HDc"/>
    <property type="match status" value="1"/>
</dbReference>
<evidence type="ECO:0000313" key="5">
    <source>
        <dbReference type="Proteomes" id="UP000321306"/>
    </source>
</evidence>
<dbReference type="InterPro" id="IPR052020">
    <property type="entry name" value="Cyclic_di-GMP/3'3'-cGAMP_PDE"/>
</dbReference>
<dbReference type="Pfam" id="PF08447">
    <property type="entry name" value="PAS_3"/>
    <property type="match status" value="1"/>
</dbReference>
<dbReference type="RefSeq" id="WP_146881802.1">
    <property type="nucleotide sequence ID" value="NZ_BJXB01000001.1"/>
</dbReference>
<organism evidence="4 5">
    <name type="scientific">Deinococcus cellulosilyticus (strain DSM 18568 / NBRC 106333 / KACC 11606 / 5516J-15)</name>
    <dbReference type="NCBI Taxonomy" id="1223518"/>
    <lineage>
        <taxon>Bacteria</taxon>
        <taxon>Thermotogati</taxon>
        <taxon>Deinococcota</taxon>
        <taxon>Deinococci</taxon>
        <taxon>Deinococcales</taxon>
        <taxon>Deinococcaceae</taxon>
        <taxon>Deinococcus</taxon>
    </lineage>
</organism>
<dbReference type="InterPro" id="IPR013655">
    <property type="entry name" value="PAS_fold_3"/>
</dbReference>
<dbReference type="Pfam" id="PF13426">
    <property type="entry name" value="PAS_9"/>
    <property type="match status" value="1"/>
</dbReference>
<accession>A0A511MVS3</accession>
<keyword evidence="5" id="KW-1185">Reference proteome</keyword>
<dbReference type="SUPFAM" id="SSF55781">
    <property type="entry name" value="GAF domain-like"/>
    <property type="match status" value="1"/>
</dbReference>
<gene>
    <name evidence="4" type="ORF">DC3_02950</name>
</gene>
<dbReference type="InterPro" id="IPR037522">
    <property type="entry name" value="HD_GYP_dom"/>
</dbReference>
<feature type="domain" description="PAC" evidence="2">
    <location>
        <begin position="82"/>
        <end position="133"/>
    </location>
</feature>
<dbReference type="InterPro" id="IPR029016">
    <property type="entry name" value="GAF-like_dom_sf"/>
</dbReference>
<protein>
    <submittedName>
        <fullName evidence="4">Uncharacterized protein</fullName>
    </submittedName>
</protein>
<dbReference type="PANTHER" id="PTHR45228">
    <property type="entry name" value="CYCLIC DI-GMP PHOSPHODIESTERASE TM_0186-RELATED"/>
    <property type="match status" value="1"/>
</dbReference>
<evidence type="ECO:0000259" key="2">
    <source>
        <dbReference type="PROSITE" id="PS50113"/>
    </source>
</evidence>
<dbReference type="SUPFAM" id="SSF55785">
    <property type="entry name" value="PYP-like sensor domain (PAS domain)"/>
    <property type="match status" value="2"/>
</dbReference>
<dbReference type="InterPro" id="IPR000700">
    <property type="entry name" value="PAS-assoc_C"/>
</dbReference>
<dbReference type="Gene3D" id="3.30.450.20">
    <property type="entry name" value="PAS domain"/>
    <property type="match status" value="2"/>
</dbReference>